<name>A0AAN6MWZ2_9PEZI</name>
<proteinExistence type="predicted"/>
<accession>A0AAN6MWZ2</accession>
<dbReference type="EMBL" id="MU854219">
    <property type="protein sequence ID" value="KAK3933462.1"/>
    <property type="molecule type" value="Genomic_DNA"/>
</dbReference>
<evidence type="ECO:0000313" key="1">
    <source>
        <dbReference type="EMBL" id="KAK3933462.1"/>
    </source>
</evidence>
<keyword evidence="2" id="KW-1185">Reference proteome</keyword>
<gene>
    <name evidence="1" type="ORF">QBC46DRAFT_434996</name>
</gene>
<evidence type="ECO:0000313" key="2">
    <source>
        <dbReference type="Proteomes" id="UP001303473"/>
    </source>
</evidence>
<dbReference type="AlphaFoldDB" id="A0AAN6MWZ2"/>
<dbReference type="Proteomes" id="UP001303473">
    <property type="component" value="Unassembled WGS sequence"/>
</dbReference>
<reference evidence="2" key="1">
    <citation type="journal article" date="2023" name="Mol. Phylogenet. Evol.">
        <title>Genome-scale phylogeny and comparative genomics of the fungal order Sordariales.</title>
        <authorList>
            <person name="Hensen N."/>
            <person name="Bonometti L."/>
            <person name="Westerberg I."/>
            <person name="Brannstrom I.O."/>
            <person name="Guillou S."/>
            <person name="Cros-Aarteil S."/>
            <person name="Calhoun S."/>
            <person name="Haridas S."/>
            <person name="Kuo A."/>
            <person name="Mondo S."/>
            <person name="Pangilinan J."/>
            <person name="Riley R."/>
            <person name="LaButti K."/>
            <person name="Andreopoulos B."/>
            <person name="Lipzen A."/>
            <person name="Chen C."/>
            <person name="Yan M."/>
            <person name="Daum C."/>
            <person name="Ng V."/>
            <person name="Clum A."/>
            <person name="Steindorff A."/>
            <person name="Ohm R.A."/>
            <person name="Martin F."/>
            <person name="Silar P."/>
            <person name="Natvig D.O."/>
            <person name="Lalanne C."/>
            <person name="Gautier V."/>
            <person name="Ament-Velasquez S.L."/>
            <person name="Kruys A."/>
            <person name="Hutchinson M.I."/>
            <person name="Powell A.J."/>
            <person name="Barry K."/>
            <person name="Miller A.N."/>
            <person name="Grigoriev I.V."/>
            <person name="Debuchy R."/>
            <person name="Gladieux P."/>
            <person name="Hiltunen Thoren M."/>
            <person name="Johannesson H."/>
        </authorList>
    </citation>
    <scope>NUCLEOTIDE SEQUENCE [LARGE SCALE GENOMIC DNA]</scope>
    <source>
        <strain evidence="2">CBS 340.73</strain>
    </source>
</reference>
<comment type="caution">
    <text evidence="1">The sequence shown here is derived from an EMBL/GenBank/DDBJ whole genome shotgun (WGS) entry which is preliminary data.</text>
</comment>
<sequence length="260" mass="29044">MSNKLTLLIVTTALFPRSLPNQCILHLLVRHDPAHDIFIQEHRKAGYDPKRVSETSLHGAIFRTGGTVEYDSAFSSSTVADSTWEANKWDKTDEDFGSEDAQQALSSLRTVISVSEYLNPQTVHSSLANVVNAMANGFQVYRDALRAIHATVPFGLTNLNLEYICYVPSPRIESVETSVLDRIQSMRVNWQNATNAAVNGAGSARRVEQIQDVLDALDRLQTDAQDSREGRFRLSIIVNFLIRRTTLRGSHVLKRCKACI</sequence>
<organism evidence="1 2">
    <name type="scientific">Diplogelasinospora grovesii</name>
    <dbReference type="NCBI Taxonomy" id="303347"/>
    <lineage>
        <taxon>Eukaryota</taxon>
        <taxon>Fungi</taxon>
        <taxon>Dikarya</taxon>
        <taxon>Ascomycota</taxon>
        <taxon>Pezizomycotina</taxon>
        <taxon>Sordariomycetes</taxon>
        <taxon>Sordariomycetidae</taxon>
        <taxon>Sordariales</taxon>
        <taxon>Diplogelasinosporaceae</taxon>
        <taxon>Diplogelasinospora</taxon>
    </lineage>
</organism>
<protein>
    <submittedName>
        <fullName evidence="1">Uncharacterized protein</fullName>
    </submittedName>
</protein>